<organism evidence="7 8">
    <name type="scientific">Zymoseptoria tritici (strain ST99CH_3D7)</name>
    <dbReference type="NCBI Taxonomy" id="1276538"/>
    <lineage>
        <taxon>Eukaryota</taxon>
        <taxon>Fungi</taxon>
        <taxon>Dikarya</taxon>
        <taxon>Ascomycota</taxon>
        <taxon>Pezizomycotina</taxon>
        <taxon>Dothideomycetes</taxon>
        <taxon>Dothideomycetidae</taxon>
        <taxon>Mycosphaerellales</taxon>
        <taxon>Mycosphaerellaceae</taxon>
        <taxon>Zymoseptoria</taxon>
    </lineage>
</organism>
<dbReference type="GO" id="GO:0071986">
    <property type="term" value="C:Ragulator complex"/>
    <property type="evidence" value="ECO:0007669"/>
    <property type="project" value="InterPro"/>
</dbReference>
<keyword evidence="8" id="KW-1185">Reference proteome</keyword>
<evidence type="ECO:0000313" key="8">
    <source>
        <dbReference type="Proteomes" id="UP000215127"/>
    </source>
</evidence>
<dbReference type="Pfam" id="PF15454">
    <property type="entry name" value="LAMTOR"/>
    <property type="match status" value="1"/>
</dbReference>
<dbReference type="GO" id="GO:0031902">
    <property type="term" value="C:late endosome membrane"/>
    <property type="evidence" value="ECO:0007669"/>
    <property type="project" value="InterPro"/>
</dbReference>
<accession>A0A1X7RG61</accession>
<evidence type="ECO:0000256" key="1">
    <source>
        <dbReference type="ARBA" id="ARBA00004308"/>
    </source>
</evidence>
<comment type="subcellular location">
    <subcellularLocation>
        <location evidence="1">Endomembrane system</location>
    </subcellularLocation>
</comment>
<dbReference type="GO" id="GO:0071230">
    <property type="term" value="P:cellular response to amino acid stimulus"/>
    <property type="evidence" value="ECO:0007669"/>
    <property type="project" value="InterPro"/>
</dbReference>
<sequence length="140" mass="15530">MGAVCSSCLGQRHPSQDGDLDRILDSRQTSYGAIDSNDRHGHAQPDEEELQREREALEYITTDATEHMIDVLHPTDAAMEHSIDNGNDRHIRDDHSESESGQDAEEEAWLESIKSASNAQVKMPQNGTFVMNVGQLRDGA</sequence>
<feature type="region of interest" description="Disordered" evidence="6">
    <location>
        <begin position="1"/>
        <end position="51"/>
    </location>
</feature>
<dbReference type="Proteomes" id="UP000215127">
    <property type="component" value="Chromosome 1"/>
</dbReference>
<dbReference type="GO" id="GO:0032008">
    <property type="term" value="P:positive regulation of TOR signaling"/>
    <property type="evidence" value="ECO:0007669"/>
    <property type="project" value="InterPro"/>
</dbReference>
<evidence type="ECO:0000256" key="6">
    <source>
        <dbReference type="SAM" id="MobiDB-lite"/>
    </source>
</evidence>
<dbReference type="EMBL" id="LT853692">
    <property type="protein sequence ID" value="SMQ45997.1"/>
    <property type="molecule type" value="Genomic_DNA"/>
</dbReference>
<dbReference type="GO" id="GO:0045121">
    <property type="term" value="C:membrane raft"/>
    <property type="evidence" value="ECO:0007669"/>
    <property type="project" value="InterPro"/>
</dbReference>
<keyword evidence="3" id="KW-0472">Membrane</keyword>
<evidence type="ECO:0008006" key="9">
    <source>
        <dbReference type="Google" id="ProtNLM"/>
    </source>
</evidence>
<keyword evidence="2" id="KW-0519">Myristate</keyword>
<feature type="compositionally biased region" description="Basic and acidic residues" evidence="6">
    <location>
        <begin position="36"/>
        <end position="51"/>
    </location>
</feature>
<feature type="region of interest" description="Disordered" evidence="6">
    <location>
        <begin position="76"/>
        <end position="108"/>
    </location>
</feature>
<feature type="compositionally biased region" description="Basic and acidic residues" evidence="6">
    <location>
        <begin position="14"/>
        <end position="25"/>
    </location>
</feature>
<evidence type="ECO:0000256" key="5">
    <source>
        <dbReference type="ARBA" id="ARBA00023288"/>
    </source>
</evidence>
<evidence type="ECO:0000256" key="3">
    <source>
        <dbReference type="ARBA" id="ARBA00023136"/>
    </source>
</evidence>
<dbReference type="GO" id="GO:0043410">
    <property type="term" value="P:positive regulation of MAPK cascade"/>
    <property type="evidence" value="ECO:0007669"/>
    <property type="project" value="InterPro"/>
</dbReference>
<proteinExistence type="predicted"/>
<reference evidence="7 8" key="1">
    <citation type="submission" date="2016-06" db="EMBL/GenBank/DDBJ databases">
        <authorList>
            <person name="Kjaerup R.B."/>
            <person name="Dalgaard T.S."/>
            <person name="Juul-Madsen H.R."/>
        </authorList>
    </citation>
    <scope>NUCLEOTIDE SEQUENCE [LARGE SCALE GENOMIC DNA]</scope>
</reference>
<keyword evidence="4" id="KW-0564">Palmitate</keyword>
<evidence type="ECO:0000256" key="4">
    <source>
        <dbReference type="ARBA" id="ARBA00023139"/>
    </source>
</evidence>
<dbReference type="GO" id="GO:0016197">
    <property type="term" value="P:endosomal transport"/>
    <property type="evidence" value="ECO:0007669"/>
    <property type="project" value="InterPro"/>
</dbReference>
<dbReference type="AlphaFoldDB" id="A0A1X7RG61"/>
<gene>
    <name evidence="7" type="ORF">ZT3D7_G1142</name>
</gene>
<keyword evidence="5" id="KW-0449">Lipoprotein</keyword>
<protein>
    <recommendedName>
        <fullName evidence="9">Late endosomal/lysosomal adaptor and MAPK and MTOR activator-domain-containing protein</fullName>
    </recommendedName>
</protein>
<evidence type="ECO:0000256" key="2">
    <source>
        <dbReference type="ARBA" id="ARBA00022707"/>
    </source>
</evidence>
<name>A0A1X7RG61_ZYMT9</name>
<dbReference type="InterPro" id="IPR028209">
    <property type="entry name" value="LAMTOR1/MEH1"/>
</dbReference>
<dbReference type="GO" id="GO:0001919">
    <property type="term" value="P:regulation of receptor recycling"/>
    <property type="evidence" value="ECO:0007669"/>
    <property type="project" value="InterPro"/>
</dbReference>
<evidence type="ECO:0000313" key="7">
    <source>
        <dbReference type="EMBL" id="SMQ45997.1"/>
    </source>
</evidence>
<feature type="compositionally biased region" description="Basic and acidic residues" evidence="6">
    <location>
        <begin position="78"/>
        <end position="98"/>
    </location>
</feature>